<organism evidence="1">
    <name type="scientific">uncultured Caudovirales phage</name>
    <dbReference type="NCBI Taxonomy" id="2100421"/>
    <lineage>
        <taxon>Viruses</taxon>
        <taxon>Duplodnaviria</taxon>
        <taxon>Heunggongvirae</taxon>
        <taxon>Uroviricota</taxon>
        <taxon>Caudoviricetes</taxon>
        <taxon>Peduoviridae</taxon>
        <taxon>Maltschvirus</taxon>
        <taxon>Maltschvirus maltsch</taxon>
    </lineage>
</organism>
<dbReference type="EMBL" id="LR796725">
    <property type="protein sequence ID" value="CAB4162333.1"/>
    <property type="molecule type" value="Genomic_DNA"/>
</dbReference>
<gene>
    <name evidence="1" type="ORF">UFOVP775_29</name>
</gene>
<evidence type="ECO:0000313" key="1">
    <source>
        <dbReference type="EMBL" id="CAB4162333.1"/>
    </source>
</evidence>
<reference evidence="1" key="1">
    <citation type="submission" date="2020-04" db="EMBL/GenBank/DDBJ databases">
        <authorList>
            <person name="Chiriac C."/>
            <person name="Salcher M."/>
            <person name="Ghai R."/>
            <person name="Kavagutti S V."/>
        </authorList>
    </citation>
    <scope>NUCLEOTIDE SEQUENCE</scope>
</reference>
<sequence>MAYNQEIIDQLEDLGFEYIQECLNNKKEMISNKGEIVLVSDRHIPTIDYFLMIWIPLKLGMKLIDRRTWYRWLREESDKCHTIKNIDGEFIALGKNIVANEGKGIFYAKNKFGMHDRQQLETKNVEKFDFE</sequence>
<accession>A0A6J5NTS4</accession>
<proteinExistence type="predicted"/>
<name>A0A6J5NTS4_9CAUD</name>
<protein>
    <submittedName>
        <fullName evidence="1">Uncharacterized protein</fullName>
    </submittedName>
</protein>